<dbReference type="EMBL" id="JAPQKS010000005">
    <property type="protein sequence ID" value="KAJ5225740.1"/>
    <property type="molecule type" value="Genomic_DNA"/>
</dbReference>
<dbReference type="OrthoDB" id="4448936at2759"/>
<comment type="caution">
    <text evidence="3">The sequence shown here is derived from an EMBL/GenBank/DDBJ whole genome shotgun (WGS) entry which is preliminary data.</text>
</comment>
<feature type="region of interest" description="Disordered" evidence="2">
    <location>
        <begin position="96"/>
        <end position="115"/>
    </location>
</feature>
<keyword evidence="4" id="KW-1185">Reference proteome</keyword>
<dbReference type="Proteomes" id="UP001150941">
    <property type="component" value="Unassembled WGS sequence"/>
</dbReference>
<evidence type="ECO:0000313" key="3">
    <source>
        <dbReference type="EMBL" id="KAJ5225740.1"/>
    </source>
</evidence>
<accession>A0A9W9TLQ7</accession>
<name>A0A9W9TLQ7_9EURO</name>
<organism evidence="3 4">
    <name type="scientific">Penicillium chermesinum</name>
    <dbReference type="NCBI Taxonomy" id="63820"/>
    <lineage>
        <taxon>Eukaryota</taxon>
        <taxon>Fungi</taxon>
        <taxon>Dikarya</taxon>
        <taxon>Ascomycota</taxon>
        <taxon>Pezizomycotina</taxon>
        <taxon>Eurotiomycetes</taxon>
        <taxon>Eurotiomycetidae</taxon>
        <taxon>Eurotiales</taxon>
        <taxon>Aspergillaceae</taxon>
        <taxon>Penicillium</taxon>
    </lineage>
</organism>
<sequence>METPNKSRPTAPDILVQGLPEQRATVARSVRPPWQDRIAELARLAAASPGMDGQGSDKSDTGSLMHHHLDAIESILQDPRPGLVHEVTKCRTRRTSFGTKGLSNPPGCPEDMPSDLSEGACQHEALNHELASSLRTLLGEVTELNQELHRRHAESVEIRELMDMKCRGLARTIAELEDEVSELQSDLVDDSIELEGLQGTVRGLEDWVAGLREGQGWPVLSRPNVGKRYGGQVGNDGDAIAILDGLGAWMRGWRDVEDGHKARARARKLRRDQRQELLKRRGRT</sequence>
<dbReference type="AlphaFoldDB" id="A0A9W9TLQ7"/>
<evidence type="ECO:0000256" key="2">
    <source>
        <dbReference type="SAM" id="MobiDB-lite"/>
    </source>
</evidence>
<protein>
    <submittedName>
        <fullName evidence="3">Uncharacterized protein</fullName>
    </submittedName>
</protein>
<feature type="coiled-coil region" evidence="1">
    <location>
        <begin position="166"/>
        <end position="193"/>
    </location>
</feature>
<evidence type="ECO:0000313" key="4">
    <source>
        <dbReference type="Proteomes" id="UP001150941"/>
    </source>
</evidence>
<gene>
    <name evidence="3" type="ORF">N7468_006965</name>
</gene>
<dbReference type="RefSeq" id="XP_058329151.1">
    <property type="nucleotide sequence ID" value="XM_058476261.1"/>
</dbReference>
<keyword evidence="1" id="KW-0175">Coiled coil</keyword>
<proteinExistence type="predicted"/>
<reference evidence="3" key="1">
    <citation type="submission" date="2022-11" db="EMBL/GenBank/DDBJ databases">
        <authorList>
            <person name="Petersen C."/>
        </authorList>
    </citation>
    <scope>NUCLEOTIDE SEQUENCE</scope>
    <source>
        <strain evidence="3">IBT 19713</strain>
    </source>
</reference>
<evidence type="ECO:0000256" key="1">
    <source>
        <dbReference type="SAM" id="Coils"/>
    </source>
</evidence>
<dbReference type="GeneID" id="83203564"/>
<reference evidence="3" key="2">
    <citation type="journal article" date="2023" name="IMA Fungus">
        <title>Comparative genomic study of the Penicillium genus elucidates a diverse pangenome and 15 lateral gene transfer events.</title>
        <authorList>
            <person name="Petersen C."/>
            <person name="Sorensen T."/>
            <person name="Nielsen M.R."/>
            <person name="Sondergaard T.E."/>
            <person name="Sorensen J.L."/>
            <person name="Fitzpatrick D.A."/>
            <person name="Frisvad J.C."/>
            <person name="Nielsen K.L."/>
        </authorList>
    </citation>
    <scope>NUCLEOTIDE SEQUENCE</scope>
    <source>
        <strain evidence="3">IBT 19713</strain>
    </source>
</reference>